<feature type="region of interest" description="Disordered" evidence="1">
    <location>
        <begin position="1"/>
        <end position="36"/>
    </location>
</feature>
<protein>
    <submittedName>
        <fullName evidence="2">Uncharacterized protein</fullName>
    </submittedName>
</protein>
<evidence type="ECO:0000313" key="3">
    <source>
        <dbReference type="Proteomes" id="UP000269208"/>
    </source>
</evidence>
<reference evidence="2 3" key="1">
    <citation type="submission" date="2018-12" db="EMBL/GenBank/DDBJ databases">
        <authorList>
            <consortium name="Pathogen Informatics"/>
        </authorList>
    </citation>
    <scope>NUCLEOTIDE SEQUENCE [LARGE SCALE GENOMIC DNA]</scope>
    <source>
        <strain evidence="2 3">NCTC6754</strain>
    </source>
</reference>
<evidence type="ECO:0000313" key="2">
    <source>
        <dbReference type="EMBL" id="VEB51616.1"/>
    </source>
</evidence>
<evidence type="ECO:0000256" key="1">
    <source>
        <dbReference type="SAM" id="MobiDB-lite"/>
    </source>
</evidence>
<accession>A0A447TQH6</accession>
<dbReference type="AlphaFoldDB" id="A0A447TQH6"/>
<organism evidence="2 3">
    <name type="scientific">Salmonella enterica I</name>
    <dbReference type="NCBI Taxonomy" id="59201"/>
    <lineage>
        <taxon>Bacteria</taxon>
        <taxon>Pseudomonadati</taxon>
        <taxon>Pseudomonadota</taxon>
        <taxon>Gammaproteobacteria</taxon>
        <taxon>Enterobacterales</taxon>
        <taxon>Enterobacteriaceae</taxon>
        <taxon>Salmonella</taxon>
    </lineage>
</organism>
<dbReference type="EMBL" id="LR134190">
    <property type="protein sequence ID" value="VEB51616.1"/>
    <property type="molecule type" value="Genomic_DNA"/>
</dbReference>
<name>A0A447TQH6_SALET</name>
<proteinExistence type="predicted"/>
<sequence>MDGITRSGSAAAKGIAPSVTPTQPMTSAALPASRSSTEKFLRPISVASPSPSGGTQMLTAAIATTVYTPCATQISMNA</sequence>
<dbReference type="Proteomes" id="UP000269208">
    <property type="component" value="Chromosome"/>
</dbReference>
<gene>
    <name evidence="2" type="ORF">NCTC6754_01339</name>
</gene>